<dbReference type="PANTHER" id="PTHR33112:SF16">
    <property type="entry name" value="HETEROKARYON INCOMPATIBILITY DOMAIN-CONTAINING PROTEIN"/>
    <property type="match status" value="1"/>
</dbReference>
<name>A0A6A6SB29_9PLEO</name>
<dbReference type="PANTHER" id="PTHR33112">
    <property type="entry name" value="DOMAIN PROTEIN, PUTATIVE-RELATED"/>
    <property type="match status" value="1"/>
</dbReference>
<evidence type="ECO:0000313" key="2">
    <source>
        <dbReference type="Proteomes" id="UP000799753"/>
    </source>
</evidence>
<dbReference type="EMBL" id="MU006780">
    <property type="protein sequence ID" value="KAF2643374.1"/>
    <property type="molecule type" value="Genomic_DNA"/>
</dbReference>
<accession>A0A6A6SB29</accession>
<dbReference type="AlphaFoldDB" id="A0A6A6SB29"/>
<evidence type="ECO:0000313" key="1">
    <source>
        <dbReference type="EMBL" id="KAF2643374.1"/>
    </source>
</evidence>
<gene>
    <name evidence="1" type="ORF">P280DRAFT_488422</name>
</gene>
<reference evidence="1" key="1">
    <citation type="journal article" date="2020" name="Stud. Mycol.">
        <title>101 Dothideomycetes genomes: a test case for predicting lifestyles and emergence of pathogens.</title>
        <authorList>
            <person name="Haridas S."/>
            <person name="Albert R."/>
            <person name="Binder M."/>
            <person name="Bloem J."/>
            <person name="Labutti K."/>
            <person name="Salamov A."/>
            <person name="Andreopoulos B."/>
            <person name="Baker S."/>
            <person name="Barry K."/>
            <person name="Bills G."/>
            <person name="Bluhm B."/>
            <person name="Cannon C."/>
            <person name="Castanera R."/>
            <person name="Culley D."/>
            <person name="Daum C."/>
            <person name="Ezra D."/>
            <person name="Gonzalez J."/>
            <person name="Henrissat B."/>
            <person name="Kuo A."/>
            <person name="Liang C."/>
            <person name="Lipzen A."/>
            <person name="Lutzoni F."/>
            <person name="Magnuson J."/>
            <person name="Mondo S."/>
            <person name="Nolan M."/>
            <person name="Ohm R."/>
            <person name="Pangilinan J."/>
            <person name="Park H.-J."/>
            <person name="Ramirez L."/>
            <person name="Alfaro M."/>
            <person name="Sun H."/>
            <person name="Tritt A."/>
            <person name="Yoshinaga Y."/>
            <person name="Zwiers L.-H."/>
            <person name="Turgeon B."/>
            <person name="Goodwin S."/>
            <person name="Spatafora J."/>
            <person name="Crous P."/>
            <person name="Grigoriev I."/>
        </authorList>
    </citation>
    <scope>NUCLEOTIDE SEQUENCE</scope>
    <source>
        <strain evidence="1">CBS 473.64</strain>
    </source>
</reference>
<organism evidence="1 2">
    <name type="scientific">Massarina eburnea CBS 473.64</name>
    <dbReference type="NCBI Taxonomy" id="1395130"/>
    <lineage>
        <taxon>Eukaryota</taxon>
        <taxon>Fungi</taxon>
        <taxon>Dikarya</taxon>
        <taxon>Ascomycota</taxon>
        <taxon>Pezizomycotina</taxon>
        <taxon>Dothideomycetes</taxon>
        <taxon>Pleosporomycetidae</taxon>
        <taxon>Pleosporales</taxon>
        <taxon>Massarineae</taxon>
        <taxon>Massarinaceae</taxon>
        <taxon>Massarina</taxon>
    </lineage>
</organism>
<dbReference type="Proteomes" id="UP000799753">
    <property type="component" value="Unassembled WGS sequence"/>
</dbReference>
<keyword evidence="2" id="KW-1185">Reference proteome</keyword>
<protein>
    <recommendedName>
        <fullName evidence="3">Heterokaryon incompatibility domain-containing protein</fullName>
    </recommendedName>
</protein>
<evidence type="ECO:0008006" key="3">
    <source>
        <dbReference type="Google" id="ProtNLM"/>
    </source>
</evidence>
<sequence length="325" mass="37418">MDQPYRPSTCQSKRRLRRIRLQGLPDPDEHLQPVIYALEHWRRIVEVYTRTTITKPEDKLIALSGMASWMARKIGKPEEPAQYVAGLWRVHLASQLLWRSETLFRENKSTFEHWTTAPEEYRAPSFSWASIDTENGHGITYAEITDRDLLIEVEDVEIKPKSDTNEYGMILSGHITLLGKLRKAELFTIPLKGRFGWRLVDREGLNEEDRKALNKEEHTVVYLDCPARDGESILGPDAGVYIVPAAKGDRTASEKSKYLICLILQRDKRNLRGDVFKRIGLTRLSPWGDHIALHDDRILEVHKSDGGMLQQGYNPKTGMHRIRLV</sequence>
<dbReference type="OrthoDB" id="5362512at2759"/>
<proteinExistence type="predicted"/>